<evidence type="ECO:0000313" key="1">
    <source>
        <dbReference type="EMBL" id="KAA0187313.1"/>
    </source>
</evidence>
<reference evidence="1" key="1">
    <citation type="submission" date="2019-05" db="EMBL/GenBank/DDBJ databases">
        <title>Annotation for the trematode Fasciolopsis buski.</title>
        <authorList>
            <person name="Choi Y.-J."/>
        </authorList>
    </citation>
    <scope>NUCLEOTIDE SEQUENCE</scope>
    <source>
        <strain evidence="1">HT</strain>
        <tissue evidence="1">Whole worm</tissue>
    </source>
</reference>
<comment type="caution">
    <text evidence="1">The sequence shown here is derived from an EMBL/GenBank/DDBJ whole genome shotgun (WGS) entry which is preliminary data.</text>
</comment>
<evidence type="ECO:0000313" key="2">
    <source>
        <dbReference type="Proteomes" id="UP000728185"/>
    </source>
</evidence>
<dbReference type="Proteomes" id="UP000728185">
    <property type="component" value="Unassembled WGS sequence"/>
</dbReference>
<accession>A0A8E0VFV2</accession>
<keyword evidence="2" id="KW-1185">Reference proteome</keyword>
<dbReference type="AlphaFoldDB" id="A0A8E0VFV2"/>
<dbReference type="EMBL" id="LUCM01009204">
    <property type="protein sequence ID" value="KAA0187313.1"/>
    <property type="molecule type" value="Genomic_DNA"/>
</dbReference>
<proteinExistence type="predicted"/>
<name>A0A8E0VFV2_9TREM</name>
<organism evidence="1 2">
    <name type="scientific">Fasciolopsis buskii</name>
    <dbReference type="NCBI Taxonomy" id="27845"/>
    <lineage>
        <taxon>Eukaryota</taxon>
        <taxon>Metazoa</taxon>
        <taxon>Spiralia</taxon>
        <taxon>Lophotrochozoa</taxon>
        <taxon>Platyhelminthes</taxon>
        <taxon>Trematoda</taxon>
        <taxon>Digenea</taxon>
        <taxon>Plagiorchiida</taxon>
        <taxon>Echinostomata</taxon>
        <taxon>Echinostomatoidea</taxon>
        <taxon>Fasciolidae</taxon>
        <taxon>Fasciolopsis</taxon>
    </lineage>
</organism>
<gene>
    <name evidence="1" type="ORF">FBUS_09240</name>
</gene>
<sequence length="43" mass="5093">MAVRRRRILVAHVSQQTKSLCLRTTFAMSVMWGRTEERLASWE</sequence>
<protein>
    <submittedName>
        <fullName evidence="1">Uncharacterized protein</fullName>
    </submittedName>
</protein>